<evidence type="ECO:0000313" key="1">
    <source>
        <dbReference type="EnsemblMetazoa" id="GPAI048359-PA"/>
    </source>
</evidence>
<dbReference type="VEuPathDB" id="VectorBase:GPAI048359"/>
<reference evidence="1" key="2">
    <citation type="submission" date="2020-05" db="UniProtKB">
        <authorList>
            <consortium name="EnsemblMetazoa"/>
        </authorList>
    </citation>
    <scope>IDENTIFICATION</scope>
    <source>
        <strain evidence="1">IAEA</strain>
    </source>
</reference>
<protein>
    <submittedName>
        <fullName evidence="1">Uncharacterized protein</fullName>
    </submittedName>
</protein>
<dbReference type="EnsemblMetazoa" id="GPAI048359-RA">
    <property type="protein sequence ID" value="GPAI048359-PA"/>
    <property type="gene ID" value="GPAI048359"/>
</dbReference>
<dbReference type="AlphaFoldDB" id="A0A1B0AK49"/>
<accession>A0A1B0AK49</accession>
<dbReference type="Proteomes" id="UP000092445">
    <property type="component" value="Unassembled WGS sequence"/>
</dbReference>
<name>A0A1B0AK49_GLOPL</name>
<evidence type="ECO:0000313" key="2">
    <source>
        <dbReference type="Proteomes" id="UP000092445"/>
    </source>
</evidence>
<reference evidence="2" key="1">
    <citation type="submission" date="2014-03" db="EMBL/GenBank/DDBJ databases">
        <authorList>
            <person name="Aksoy S."/>
            <person name="Warren W."/>
            <person name="Wilson R.K."/>
        </authorList>
    </citation>
    <scope>NUCLEOTIDE SEQUENCE [LARGE SCALE GENOMIC DNA]</scope>
    <source>
        <strain evidence="2">IAEA</strain>
    </source>
</reference>
<organism evidence="1 2">
    <name type="scientific">Glossina pallidipes</name>
    <name type="common">Tsetse fly</name>
    <dbReference type="NCBI Taxonomy" id="7398"/>
    <lineage>
        <taxon>Eukaryota</taxon>
        <taxon>Metazoa</taxon>
        <taxon>Ecdysozoa</taxon>
        <taxon>Arthropoda</taxon>
        <taxon>Hexapoda</taxon>
        <taxon>Insecta</taxon>
        <taxon>Pterygota</taxon>
        <taxon>Neoptera</taxon>
        <taxon>Endopterygota</taxon>
        <taxon>Diptera</taxon>
        <taxon>Brachycera</taxon>
        <taxon>Muscomorpha</taxon>
        <taxon>Hippoboscoidea</taxon>
        <taxon>Glossinidae</taxon>
        <taxon>Glossina</taxon>
    </lineage>
</organism>
<keyword evidence="2" id="KW-1185">Reference proteome</keyword>
<sequence length="134" mass="14635">MFVDVDGDDGVMLAGLYVALLETTITKGTNPTNAFLVCQLYEVTKQEAKTLKLLNNLQHFVSGILPINCGIEVGKTACFMPCYHAFDQQRSSALESWPLRHATVFATSQMKPPLMPPIALSQCLLAAKLVGMCE</sequence>
<proteinExistence type="predicted"/>